<dbReference type="GO" id="GO:0043235">
    <property type="term" value="C:receptor complex"/>
    <property type="evidence" value="ECO:0007669"/>
    <property type="project" value="TreeGrafter"/>
</dbReference>
<dbReference type="SUPFAM" id="SSF52058">
    <property type="entry name" value="L domain-like"/>
    <property type="match status" value="1"/>
</dbReference>
<keyword evidence="11 18" id="KW-0472">Membrane</keyword>
<evidence type="ECO:0000256" key="8">
    <source>
        <dbReference type="ARBA" id="ARBA00022859"/>
    </source>
</evidence>
<comment type="subcellular location">
    <subcellularLocation>
        <location evidence="1">Membrane</location>
        <topology evidence="1">Single-pass type I membrane protein</topology>
    </subcellularLocation>
</comment>
<evidence type="ECO:0000256" key="6">
    <source>
        <dbReference type="ARBA" id="ARBA00022729"/>
    </source>
</evidence>
<dbReference type="Pfam" id="PF01582">
    <property type="entry name" value="TIR"/>
    <property type="match status" value="1"/>
</dbReference>
<feature type="disulfide bond" evidence="17">
    <location>
        <begin position="368"/>
        <end position="397"/>
    </location>
</feature>
<keyword evidence="15 16" id="KW-0395">Inflammatory response</keyword>
<evidence type="ECO:0000256" key="18">
    <source>
        <dbReference type="SAM" id="Phobius"/>
    </source>
</evidence>
<evidence type="ECO:0000256" key="2">
    <source>
        <dbReference type="ARBA" id="ARBA00009634"/>
    </source>
</evidence>
<evidence type="ECO:0000256" key="13">
    <source>
        <dbReference type="ARBA" id="ARBA00023170"/>
    </source>
</evidence>
<dbReference type="OrthoDB" id="1081807at2759"/>
<dbReference type="SMART" id="SM00255">
    <property type="entry name" value="TIR"/>
    <property type="match status" value="1"/>
</dbReference>
<keyword evidence="12 17" id="KW-1015">Disulfide bond</keyword>
<dbReference type="RefSeq" id="XP_028286546.1">
    <property type="nucleotide sequence ID" value="XM_028430745.1"/>
</dbReference>
<evidence type="ECO:0000256" key="10">
    <source>
        <dbReference type="ARBA" id="ARBA00023027"/>
    </source>
</evidence>
<evidence type="ECO:0000256" key="11">
    <source>
        <dbReference type="ARBA" id="ARBA00023136"/>
    </source>
</evidence>
<dbReference type="Proteomes" id="UP000515145">
    <property type="component" value="Chromosome 1"/>
</dbReference>
<reference evidence="21" key="1">
    <citation type="submission" date="2025-08" db="UniProtKB">
        <authorList>
            <consortium name="RefSeq"/>
        </authorList>
    </citation>
    <scope>IDENTIFICATION</scope>
</reference>
<dbReference type="GO" id="GO:0006954">
    <property type="term" value="P:inflammatory response"/>
    <property type="evidence" value="ECO:0007669"/>
    <property type="project" value="UniProtKB-UniRule"/>
</dbReference>
<keyword evidence="7" id="KW-0677">Repeat</keyword>
<feature type="disulfide bond" evidence="17">
    <location>
        <begin position="447"/>
        <end position="469"/>
    </location>
</feature>
<evidence type="ECO:0000256" key="9">
    <source>
        <dbReference type="ARBA" id="ARBA00022989"/>
    </source>
</evidence>
<dbReference type="SMART" id="SM00082">
    <property type="entry name" value="LRRCT"/>
    <property type="match status" value="1"/>
</dbReference>
<dbReference type="FunFam" id="3.40.50.10140:FF:000001">
    <property type="entry name" value="Toll-like receptor 2"/>
    <property type="match status" value="1"/>
</dbReference>
<organism evidence="20 21">
    <name type="scientific">Parambassis ranga</name>
    <name type="common">Indian glassy fish</name>
    <dbReference type="NCBI Taxonomy" id="210632"/>
    <lineage>
        <taxon>Eukaryota</taxon>
        <taxon>Metazoa</taxon>
        <taxon>Chordata</taxon>
        <taxon>Craniata</taxon>
        <taxon>Vertebrata</taxon>
        <taxon>Euteleostomi</taxon>
        <taxon>Actinopterygii</taxon>
        <taxon>Neopterygii</taxon>
        <taxon>Teleostei</taxon>
        <taxon>Neoteleostei</taxon>
        <taxon>Acanthomorphata</taxon>
        <taxon>Ovalentaria</taxon>
        <taxon>Ambassidae</taxon>
        <taxon>Parambassis</taxon>
    </lineage>
</organism>
<dbReference type="InterPro" id="IPR035897">
    <property type="entry name" value="Toll_tir_struct_dom_sf"/>
</dbReference>
<dbReference type="AlphaFoldDB" id="A0A6P7KGL8"/>
<comment type="function">
    <text evidence="16">Cooperates with LY96 to mediate the innate immune response to bacterial lipoproteins and other microbial cell wall components. Cooperates with TLR1 or TLR6 to mediate the innate immune response to bacterial lipoproteins or lipopeptides. Acts via MYD88 and TRAF6, leading to NF-kappa-B activation, cytokine secretion and the inflammatory response.</text>
</comment>
<dbReference type="PANTHER" id="PTHR24365">
    <property type="entry name" value="TOLL-LIKE RECEPTOR"/>
    <property type="match status" value="1"/>
</dbReference>
<dbReference type="PROSITE" id="PS50104">
    <property type="entry name" value="TIR"/>
    <property type="match status" value="1"/>
</dbReference>
<dbReference type="InterPro" id="IPR000483">
    <property type="entry name" value="Cys-rich_flank_reg_C"/>
</dbReference>
<keyword evidence="4" id="KW-0433">Leucine-rich repeat</keyword>
<dbReference type="SUPFAM" id="SSF52200">
    <property type="entry name" value="Toll/Interleukin receptor TIR domain"/>
    <property type="match status" value="1"/>
</dbReference>
<evidence type="ECO:0000256" key="12">
    <source>
        <dbReference type="ARBA" id="ARBA00023157"/>
    </source>
</evidence>
<feature type="disulfide bond" evidence="17">
    <location>
        <begin position="46"/>
        <end position="51"/>
    </location>
</feature>
<keyword evidence="20" id="KW-1185">Reference proteome</keyword>
<dbReference type="GO" id="GO:0005886">
    <property type="term" value="C:plasma membrane"/>
    <property type="evidence" value="ECO:0007669"/>
    <property type="project" value="TreeGrafter"/>
</dbReference>
<dbReference type="GO" id="GO:0002224">
    <property type="term" value="P:toll-like receptor signaling pathway"/>
    <property type="evidence" value="ECO:0007669"/>
    <property type="project" value="UniProtKB-UniRule"/>
</dbReference>
<keyword evidence="13 16" id="KW-0675">Receptor</keyword>
<feature type="transmembrane region" description="Helical" evidence="18">
    <location>
        <begin position="603"/>
        <end position="624"/>
    </location>
</feature>
<evidence type="ECO:0000256" key="15">
    <source>
        <dbReference type="ARBA" id="ARBA00023198"/>
    </source>
</evidence>
<dbReference type="Gene3D" id="3.80.10.10">
    <property type="entry name" value="Ribonuclease Inhibitor"/>
    <property type="match status" value="1"/>
</dbReference>
<dbReference type="InterPro" id="IPR000157">
    <property type="entry name" value="TIR_dom"/>
</dbReference>
<keyword evidence="5 18" id="KW-0812">Transmembrane</keyword>
<dbReference type="PIRSF" id="PIRSF037595">
    <property type="entry name" value="Toll-like_receptor"/>
    <property type="match status" value="1"/>
</dbReference>
<keyword evidence="10" id="KW-0520">NAD</keyword>
<dbReference type="InterPro" id="IPR017241">
    <property type="entry name" value="Toll-like_receptor"/>
</dbReference>
<evidence type="ECO:0000256" key="14">
    <source>
        <dbReference type="ARBA" id="ARBA00023180"/>
    </source>
</evidence>
<dbReference type="FunCoup" id="A0A6P7KGL8">
    <property type="interactions" value="409"/>
</dbReference>
<dbReference type="PANTHER" id="PTHR24365:SF17">
    <property type="entry name" value="TOLL-LIKE RECEPTOR 2"/>
    <property type="match status" value="1"/>
</dbReference>
<evidence type="ECO:0000256" key="5">
    <source>
        <dbReference type="ARBA" id="ARBA00022692"/>
    </source>
</evidence>
<proteinExistence type="inferred from homology"/>
<evidence type="ECO:0000256" key="7">
    <source>
        <dbReference type="ARBA" id="ARBA00022737"/>
    </source>
</evidence>
<keyword evidence="3 16" id="KW-0399">Innate immunity</keyword>
<dbReference type="PROSITE" id="PS51450">
    <property type="entry name" value="LRR"/>
    <property type="match status" value="4"/>
</dbReference>
<evidence type="ECO:0000256" key="3">
    <source>
        <dbReference type="ARBA" id="ARBA00022588"/>
    </source>
</evidence>
<evidence type="ECO:0000313" key="20">
    <source>
        <dbReference type="Proteomes" id="UP000515145"/>
    </source>
</evidence>
<dbReference type="Gene3D" id="3.40.50.10140">
    <property type="entry name" value="Toll/interleukin-1 receptor homology (TIR) domain"/>
    <property type="match status" value="1"/>
</dbReference>
<evidence type="ECO:0000313" key="21">
    <source>
        <dbReference type="RefSeq" id="XP_028286546.1"/>
    </source>
</evidence>
<comment type="similarity">
    <text evidence="2 16">Belongs to the Toll-like receptor family.</text>
</comment>
<dbReference type="GO" id="GO:0045087">
    <property type="term" value="P:innate immune response"/>
    <property type="evidence" value="ECO:0007669"/>
    <property type="project" value="UniProtKB-UniRule"/>
</dbReference>
<dbReference type="GeneID" id="114451806"/>
<sequence>MAPVYVKCEARNLHDPCKIRIMTSLIFVLLLLSRSVSLLRQQCHHCEQTFCNCSRQNLRKVPAAPPKLLNGLDVSFNQMEEIENSDFLAYVNLRSLIMHNNRIKQIHGEAFVPLIHLEKLDLSSNQLEMLSPIWFKNLFCLQYLNLLGNKYTTLGSGNLFQPLRGLKTLHVGGPFLVSVSRNDFSGLIGLEELFFDGRNLQEYTGGSLREIRPISHVILGLNEPFLRDQKLAEAILLDAAHPNTTLTFTDTSFLTDSQVIPLNVVFNLGTTGVIFKNVNMSVAACMSLLTLLSKSSVSMLALEDTQFLKTPVGGSRVPVRLDSIRSVIVKNVEIAWFYSFPALILMQPLLRGVRQVSVIKSTLFAIPCAASTHLINLEFLDISDNIISDFALREMMCDGSGVLCNLQTINISRNHLHSIDSHLFTKLEKLKNIDMSGNMFSLMPEACQWPPNLQFLNLSSSHLTTATRCLPVTLQVLDLSRNKLTVFNIDLPFLTELHISENMIGSLPSGCLYPHLVFLSIQENNVQTFSSSELHDFKVLETLEASGNPYVCSCDFAAFMTSDQISLVTIRDDVRSYICDSPGAVRGQRVVGVRLSVFECHTALSFSLLCTGILALCLLTAGLCHKFSVVWYMRMTWAWLRAKSKPKLKKGVLHYDAFVSYSEMDSAWVEAHLVPTLEQSEPPVRLCLHKRDFVPGGWVLDNIMDAIEKSHTTLFILSQNFVRSEWCKYELNYTHFRLFDQNNDTVVLILLEPIDKKNIPKRFCRLRRVMNSRTYLEWPHDENQIPAFWQSLRAAIRRPEVVNDNTRNNNAG</sequence>
<dbReference type="GO" id="GO:0004888">
    <property type="term" value="F:transmembrane signaling receptor activity"/>
    <property type="evidence" value="ECO:0007669"/>
    <property type="project" value="InterPro"/>
</dbReference>
<dbReference type="InterPro" id="IPR003591">
    <property type="entry name" value="Leu-rich_rpt_typical-subtyp"/>
</dbReference>
<dbReference type="Pfam" id="PF13855">
    <property type="entry name" value="LRR_8"/>
    <property type="match status" value="2"/>
</dbReference>
<dbReference type="InterPro" id="IPR032675">
    <property type="entry name" value="LRR_dom_sf"/>
</dbReference>
<keyword evidence="6" id="KW-0732">Signal</keyword>
<dbReference type="InterPro" id="IPR001611">
    <property type="entry name" value="Leu-rich_rpt"/>
</dbReference>
<dbReference type="InParanoid" id="A0A6P7KGL8"/>
<name>A0A6P7KGL8_9TELE</name>
<accession>A0A6P7KGL8</accession>
<keyword evidence="9 18" id="KW-1133">Transmembrane helix</keyword>
<dbReference type="SMART" id="SM00369">
    <property type="entry name" value="LRR_TYP"/>
    <property type="match status" value="6"/>
</dbReference>
<keyword evidence="14" id="KW-0325">Glycoprotein</keyword>
<evidence type="ECO:0000256" key="1">
    <source>
        <dbReference type="ARBA" id="ARBA00004479"/>
    </source>
</evidence>
<evidence type="ECO:0000259" key="19">
    <source>
        <dbReference type="PROSITE" id="PS50104"/>
    </source>
</evidence>
<dbReference type="CTD" id="7097"/>
<gene>
    <name evidence="21" type="primary">tlr2</name>
</gene>
<evidence type="ECO:0000256" key="16">
    <source>
        <dbReference type="PIRNR" id="PIRNR037595"/>
    </source>
</evidence>
<protein>
    <recommendedName>
        <fullName evidence="16">Toll-like receptor 2</fullName>
    </recommendedName>
</protein>
<dbReference type="PRINTS" id="PR01537">
    <property type="entry name" value="INTRLKN1R1F"/>
</dbReference>
<keyword evidence="8 16" id="KW-0391">Immunity</keyword>
<evidence type="ECO:0000256" key="4">
    <source>
        <dbReference type="ARBA" id="ARBA00022614"/>
    </source>
</evidence>
<dbReference type="GO" id="GO:0042497">
    <property type="term" value="F:triacyl lipopeptide binding"/>
    <property type="evidence" value="ECO:0007669"/>
    <property type="project" value="TreeGrafter"/>
</dbReference>
<feature type="domain" description="TIR" evidence="19">
    <location>
        <begin position="653"/>
        <end position="796"/>
    </location>
</feature>
<evidence type="ECO:0000256" key="17">
    <source>
        <dbReference type="PIRSR" id="PIRSR037595-2"/>
    </source>
</evidence>